<accession>A0A9P4UD06</accession>
<dbReference type="PANTHER" id="PTHR48220">
    <property type="match status" value="1"/>
</dbReference>
<dbReference type="InterPro" id="IPR009291">
    <property type="entry name" value="Vps62"/>
</dbReference>
<gene>
    <name evidence="1" type="ORF">P171DRAFT_386640</name>
</gene>
<proteinExistence type="predicted"/>
<dbReference type="GO" id="GO:0006623">
    <property type="term" value="P:protein targeting to vacuole"/>
    <property type="evidence" value="ECO:0007669"/>
    <property type="project" value="TreeGrafter"/>
</dbReference>
<name>A0A9P4UD06_9PLEO</name>
<dbReference type="AlphaFoldDB" id="A0A9P4UD06"/>
<evidence type="ECO:0008006" key="3">
    <source>
        <dbReference type="Google" id="ProtNLM"/>
    </source>
</evidence>
<dbReference type="GO" id="GO:0000329">
    <property type="term" value="C:fungal-type vacuole membrane"/>
    <property type="evidence" value="ECO:0007669"/>
    <property type="project" value="TreeGrafter"/>
</dbReference>
<keyword evidence="2" id="KW-1185">Reference proteome</keyword>
<dbReference type="OrthoDB" id="188042at2759"/>
<reference evidence="1" key="1">
    <citation type="journal article" date="2020" name="Stud. Mycol.">
        <title>101 Dothideomycetes genomes: a test case for predicting lifestyles and emergence of pathogens.</title>
        <authorList>
            <person name="Haridas S."/>
            <person name="Albert R."/>
            <person name="Binder M."/>
            <person name="Bloem J."/>
            <person name="Labutti K."/>
            <person name="Salamov A."/>
            <person name="Andreopoulos B."/>
            <person name="Baker S."/>
            <person name="Barry K."/>
            <person name="Bills G."/>
            <person name="Bluhm B."/>
            <person name="Cannon C."/>
            <person name="Castanera R."/>
            <person name="Culley D."/>
            <person name="Daum C."/>
            <person name="Ezra D."/>
            <person name="Gonzalez J."/>
            <person name="Henrissat B."/>
            <person name="Kuo A."/>
            <person name="Liang C."/>
            <person name="Lipzen A."/>
            <person name="Lutzoni F."/>
            <person name="Magnuson J."/>
            <person name="Mondo S."/>
            <person name="Nolan M."/>
            <person name="Ohm R."/>
            <person name="Pangilinan J."/>
            <person name="Park H.-J."/>
            <person name="Ramirez L."/>
            <person name="Alfaro M."/>
            <person name="Sun H."/>
            <person name="Tritt A."/>
            <person name="Yoshinaga Y."/>
            <person name="Zwiers L.-H."/>
            <person name="Turgeon B."/>
            <person name="Goodwin S."/>
            <person name="Spatafora J."/>
            <person name="Crous P."/>
            <person name="Grigoriev I."/>
        </authorList>
    </citation>
    <scope>NUCLEOTIDE SEQUENCE</scope>
    <source>
        <strain evidence="1">CBS 690.94</strain>
    </source>
</reference>
<dbReference type="InterPro" id="IPR053102">
    <property type="entry name" value="VPS_Associated"/>
</dbReference>
<dbReference type="Proteomes" id="UP000799764">
    <property type="component" value="Unassembled WGS sequence"/>
</dbReference>
<dbReference type="PANTHER" id="PTHR48220:SF1">
    <property type="entry name" value="VACUOLAR PROTEIN SORTING-ASSOCIATED PROTEIN 62-RELATED"/>
    <property type="match status" value="1"/>
</dbReference>
<protein>
    <recommendedName>
        <fullName evidence="3">Vacuolar protein sorting-associated protein 62</fullName>
    </recommendedName>
</protein>
<evidence type="ECO:0000313" key="2">
    <source>
        <dbReference type="Proteomes" id="UP000799764"/>
    </source>
</evidence>
<comment type="caution">
    <text evidence="1">The sequence shown here is derived from an EMBL/GenBank/DDBJ whole genome shotgun (WGS) entry which is preliminary data.</text>
</comment>
<dbReference type="Pfam" id="PF06101">
    <property type="entry name" value="Vps62"/>
    <property type="match status" value="1"/>
</dbReference>
<evidence type="ECO:0000313" key="1">
    <source>
        <dbReference type="EMBL" id="KAF2445806.1"/>
    </source>
</evidence>
<organism evidence="1 2">
    <name type="scientific">Karstenula rhodostoma CBS 690.94</name>
    <dbReference type="NCBI Taxonomy" id="1392251"/>
    <lineage>
        <taxon>Eukaryota</taxon>
        <taxon>Fungi</taxon>
        <taxon>Dikarya</taxon>
        <taxon>Ascomycota</taxon>
        <taxon>Pezizomycotina</taxon>
        <taxon>Dothideomycetes</taxon>
        <taxon>Pleosporomycetidae</taxon>
        <taxon>Pleosporales</taxon>
        <taxon>Massarineae</taxon>
        <taxon>Didymosphaeriaceae</taxon>
        <taxon>Karstenula</taxon>
    </lineage>
</organism>
<sequence length="361" mass="39568">MPEPSGPTKAAVPQYIRDHAPIVHLFSSDAYRPASPAATLTNTHPQIARQDVSVPASPLTLNNLDQLNTVGAKDGQDVYLASTADVTTHPAWLNGIQTDADGGTGDEKTSAVIVVDKGNGVVDAFYMYFWAFNWGGVVLGNQLGDHVGDWEHNLVRFEHGVPTAVWFAQHANGEAFAFKTVLKDAAGKRPRVYAANGSHALYPTPGTHDHTLPNLNLPTPLLLVDETDAGLLYDPLRSAYFYTYTPSSATFTPISPTPDAPTAWLYYKGHWGDEEYPANDKRQKDLLGNKKFVGGPTGPADKQLDRKQVWPENQWSRGQKIRKNLGAGWTVKEWVGKLKCFKRKKGVRDVKRVKVSGEVVG</sequence>
<dbReference type="EMBL" id="MU001499">
    <property type="protein sequence ID" value="KAF2445806.1"/>
    <property type="molecule type" value="Genomic_DNA"/>
</dbReference>